<dbReference type="InterPro" id="IPR037791">
    <property type="entry name" value="C2_fungal_Inn1"/>
</dbReference>
<evidence type="ECO:0000256" key="1">
    <source>
        <dbReference type="SAM" id="MobiDB-lite"/>
    </source>
</evidence>
<dbReference type="Proteomes" id="UP000054248">
    <property type="component" value="Unassembled WGS sequence"/>
</dbReference>
<accession>A0A0C3LIW6</accession>
<feature type="compositionally biased region" description="Low complexity" evidence="1">
    <location>
        <begin position="752"/>
        <end position="761"/>
    </location>
</feature>
<dbReference type="HOGENOM" id="CLU_421490_0_0_1"/>
<gene>
    <name evidence="3" type="ORF">M407DRAFT_227129</name>
</gene>
<sequence length="785" mass="83103">MSGRKIGTLVVVVLKAKNLPNKRHIGKQDPYCVLKLDDQTRRTKAVKRGGQHPEWDDELRFPIYQTAEEELTKTGGKGDGDAPPPPPKDGAKSKKPMKRIMNLSCYADDPREPDLIGEATVDLSEALSKGEMDEYFTLMSKQKYCGEVYLEITFWSEEDPPPKQQAPQQSSLHPSYGGKGTFTPAGEVPASLQTGGQPSTWQGRVSTGGISNGRPSTGSNGRLSVGAQPATRRESLPIPDLLRPSSSLANLDLYIPAYSRDAASQAAATAHPDGRGYGSHYGREPGYDSGYDALGHGAPSSHYDEFGSSGFGARRRESFPPPIHGHPRQSSFGSVAPNSYGAPYSADGIASSFSAMSIGGPASAHPSALQPSSFAGVQSPQDQYYPPSGFVPPRPQPTPAPSGFQQYPPPQPGYEQYPPQQPGYEQYPPQQSGYEQYPPPQSGFGGGQQPYVPPSSSMGFHQPPSGSVFQPPPVNSGFQNPPGGYPPPAPTPYPPQQAATPAPYPQNPGQYPNYGGATPAPYPQSYQQAAQQQYAPPPPQQPQYQPPPAQQYPPAAPQQPYQQQPPPPANGYYASPPQPAPPPPAQSAPPVQPAYQPQQAYQPPPPSSSAPPSAPVSNAQSWLPTPGPQNQTLPSPPRGPSPQPPGALPNPPPPPPPFLQHNSAPALTKPLPVPGGPSGHAHSPSSGSTGTIRPLPTPGQPMSAAPVSGPPPAPFNGYDQSYNQDGGRRSNSFPPPGGMAPAVTPLPPPPQQYGQQQQQGFMPPPPPPQLPFVPPPPPPPISHWR</sequence>
<dbReference type="PANTHER" id="PTHR47052">
    <property type="entry name" value="CONSERVED SERINE PROLINE-RICH PROTEIN (AFU_ORTHOLOGUE AFUA_2G01790)"/>
    <property type="match status" value="1"/>
</dbReference>
<feature type="compositionally biased region" description="Pro residues" evidence="1">
    <location>
        <begin position="634"/>
        <end position="658"/>
    </location>
</feature>
<evidence type="ECO:0000313" key="3">
    <source>
        <dbReference type="EMBL" id="KIO33948.1"/>
    </source>
</evidence>
<feature type="compositionally biased region" description="Low complexity" evidence="1">
    <location>
        <begin position="679"/>
        <end position="691"/>
    </location>
</feature>
<dbReference type="InterPro" id="IPR000008">
    <property type="entry name" value="C2_dom"/>
</dbReference>
<feature type="compositionally biased region" description="Pro residues" evidence="1">
    <location>
        <begin position="483"/>
        <end position="495"/>
    </location>
</feature>
<name>A0A0C3LIW6_9AGAM</name>
<dbReference type="SMART" id="SM00239">
    <property type="entry name" value="C2"/>
    <property type="match status" value="1"/>
</dbReference>
<reference evidence="4" key="2">
    <citation type="submission" date="2015-01" db="EMBL/GenBank/DDBJ databases">
        <title>Evolutionary Origins and Diversification of the Mycorrhizal Mutualists.</title>
        <authorList>
            <consortium name="DOE Joint Genome Institute"/>
            <consortium name="Mycorrhizal Genomics Consortium"/>
            <person name="Kohler A."/>
            <person name="Kuo A."/>
            <person name="Nagy L.G."/>
            <person name="Floudas D."/>
            <person name="Copeland A."/>
            <person name="Barry K.W."/>
            <person name="Cichocki N."/>
            <person name="Veneault-Fourrey C."/>
            <person name="LaButti K."/>
            <person name="Lindquist E.A."/>
            <person name="Lipzen A."/>
            <person name="Lundell T."/>
            <person name="Morin E."/>
            <person name="Murat C."/>
            <person name="Riley R."/>
            <person name="Ohm R."/>
            <person name="Sun H."/>
            <person name="Tunlid A."/>
            <person name="Henrissat B."/>
            <person name="Grigoriev I.V."/>
            <person name="Hibbett D.S."/>
            <person name="Martin F."/>
        </authorList>
    </citation>
    <scope>NUCLEOTIDE SEQUENCE [LARGE SCALE GENOMIC DNA]</scope>
    <source>
        <strain evidence="4">MUT 4182</strain>
    </source>
</reference>
<dbReference type="EMBL" id="KN822945">
    <property type="protein sequence ID" value="KIO33948.1"/>
    <property type="molecule type" value="Genomic_DNA"/>
</dbReference>
<dbReference type="PROSITE" id="PS50004">
    <property type="entry name" value="C2"/>
    <property type="match status" value="1"/>
</dbReference>
<feature type="compositionally biased region" description="Polar residues" evidence="1">
    <location>
        <begin position="369"/>
        <end position="382"/>
    </location>
</feature>
<dbReference type="Pfam" id="PF00168">
    <property type="entry name" value="C2"/>
    <property type="match status" value="2"/>
</dbReference>
<dbReference type="Gene3D" id="2.60.40.150">
    <property type="entry name" value="C2 domain"/>
    <property type="match status" value="1"/>
</dbReference>
<feature type="compositionally biased region" description="Polar residues" evidence="1">
    <location>
        <begin position="191"/>
        <end position="222"/>
    </location>
</feature>
<dbReference type="SUPFAM" id="SSF49562">
    <property type="entry name" value="C2 domain (Calcium/lipid-binding domain, CaLB)"/>
    <property type="match status" value="1"/>
</dbReference>
<feature type="compositionally biased region" description="Pro residues" evidence="1">
    <location>
        <begin position="733"/>
        <end position="751"/>
    </location>
</feature>
<feature type="region of interest" description="Disordered" evidence="1">
    <location>
        <begin position="360"/>
        <end position="785"/>
    </location>
</feature>
<feature type="compositionally biased region" description="Low complexity" evidence="1">
    <location>
        <begin position="523"/>
        <end position="534"/>
    </location>
</feature>
<protein>
    <recommendedName>
        <fullName evidence="2">C2 domain-containing protein</fullName>
    </recommendedName>
</protein>
<feature type="compositionally biased region" description="Low complexity" evidence="1">
    <location>
        <begin position="413"/>
        <end position="436"/>
    </location>
</feature>
<keyword evidence="4" id="KW-1185">Reference proteome</keyword>
<dbReference type="InterPro" id="IPR052981">
    <property type="entry name" value="Ingression_C2_domain"/>
</dbReference>
<organism evidence="3 4">
    <name type="scientific">Tulasnella calospora MUT 4182</name>
    <dbReference type="NCBI Taxonomy" id="1051891"/>
    <lineage>
        <taxon>Eukaryota</taxon>
        <taxon>Fungi</taxon>
        <taxon>Dikarya</taxon>
        <taxon>Basidiomycota</taxon>
        <taxon>Agaricomycotina</taxon>
        <taxon>Agaricomycetes</taxon>
        <taxon>Cantharellales</taxon>
        <taxon>Tulasnellaceae</taxon>
        <taxon>Tulasnella</taxon>
    </lineage>
</organism>
<feature type="compositionally biased region" description="Pro residues" evidence="1">
    <location>
        <begin position="762"/>
        <end position="785"/>
    </location>
</feature>
<feature type="compositionally biased region" description="Pro residues" evidence="1">
    <location>
        <begin position="602"/>
        <end position="614"/>
    </location>
</feature>
<proteinExistence type="predicted"/>
<dbReference type="CDD" id="cd08681">
    <property type="entry name" value="C2_fungal_Inn1p-like"/>
    <property type="match status" value="1"/>
</dbReference>
<feature type="region of interest" description="Disordered" evidence="1">
    <location>
        <begin position="72"/>
        <end position="98"/>
    </location>
</feature>
<evidence type="ECO:0000313" key="4">
    <source>
        <dbReference type="Proteomes" id="UP000054248"/>
    </source>
</evidence>
<feature type="compositionally biased region" description="Low complexity" evidence="1">
    <location>
        <begin position="496"/>
        <end position="516"/>
    </location>
</feature>
<feature type="compositionally biased region" description="Pro residues" evidence="1">
    <location>
        <begin position="576"/>
        <end position="592"/>
    </location>
</feature>
<feature type="region of interest" description="Disordered" evidence="1">
    <location>
        <begin position="305"/>
        <end position="334"/>
    </location>
</feature>
<dbReference type="STRING" id="1051891.A0A0C3LIW6"/>
<dbReference type="InterPro" id="IPR035892">
    <property type="entry name" value="C2_domain_sf"/>
</dbReference>
<feature type="compositionally biased region" description="Pro residues" evidence="1">
    <location>
        <begin position="389"/>
        <end position="400"/>
    </location>
</feature>
<reference evidence="3 4" key="1">
    <citation type="submission" date="2014-04" db="EMBL/GenBank/DDBJ databases">
        <authorList>
            <consortium name="DOE Joint Genome Institute"/>
            <person name="Kuo A."/>
            <person name="Girlanda M."/>
            <person name="Perotto S."/>
            <person name="Kohler A."/>
            <person name="Nagy L.G."/>
            <person name="Floudas D."/>
            <person name="Copeland A."/>
            <person name="Barry K.W."/>
            <person name="Cichocki N."/>
            <person name="Veneault-Fourrey C."/>
            <person name="LaButti K."/>
            <person name="Lindquist E.A."/>
            <person name="Lipzen A."/>
            <person name="Lundell T."/>
            <person name="Morin E."/>
            <person name="Murat C."/>
            <person name="Sun H."/>
            <person name="Tunlid A."/>
            <person name="Henrissat B."/>
            <person name="Grigoriev I.V."/>
            <person name="Hibbett D.S."/>
            <person name="Martin F."/>
            <person name="Nordberg H.P."/>
            <person name="Cantor M.N."/>
            <person name="Hua S.X."/>
        </authorList>
    </citation>
    <scope>NUCLEOTIDE SEQUENCE [LARGE SCALE GENOMIC DNA]</scope>
    <source>
        <strain evidence="3 4">MUT 4182</strain>
    </source>
</reference>
<dbReference type="AlphaFoldDB" id="A0A0C3LIW6"/>
<evidence type="ECO:0000259" key="2">
    <source>
        <dbReference type="PROSITE" id="PS50004"/>
    </source>
</evidence>
<dbReference type="PANTHER" id="PTHR47052:SF3">
    <property type="entry name" value="INGRESSION PROTEIN 1"/>
    <property type="match status" value="1"/>
</dbReference>
<feature type="domain" description="C2" evidence="2">
    <location>
        <begin position="1"/>
        <end position="136"/>
    </location>
</feature>
<feature type="compositionally biased region" description="Polar residues" evidence="1">
    <location>
        <begin position="718"/>
        <end position="732"/>
    </location>
</feature>
<feature type="compositionally biased region" description="Pro residues" evidence="1">
    <location>
        <begin position="535"/>
        <end position="569"/>
    </location>
</feature>
<feature type="region of interest" description="Disordered" evidence="1">
    <location>
        <begin position="159"/>
        <end position="232"/>
    </location>
</feature>
<dbReference type="OrthoDB" id="270970at2759"/>
<feature type="compositionally biased region" description="Polar residues" evidence="1">
    <location>
        <begin position="454"/>
        <end position="468"/>
    </location>
</feature>